<dbReference type="Proteomes" id="UP000054248">
    <property type="component" value="Unassembled WGS sequence"/>
</dbReference>
<dbReference type="GO" id="GO:0004497">
    <property type="term" value="F:monooxygenase activity"/>
    <property type="evidence" value="ECO:0007669"/>
    <property type="project" value="UniProtKB-KW"/>
</dbReference>
<organism evidence="10 11">
    <name type="scientific">Tulasnella calospora MUT 4182</name>
    <dbReference type="NCBI Taxonomy" id="1051891"/>
    <lineage>
        <taxon>Eukaryota</taxon>
        <taxon>Fungi</taxon>
        <taxon>Dikarya</taxon>
        <taxon>Basidiomycota</taxon>
        <taxon>Agaricomycotina</taxon>
        <taxon>Agaricomycetes</taxon>
        <taxon>Cantharellales</taxon>
        <taxon>Tulasnellaceae</taxon>
        <taxon>Tulasnella</taxon>
    </lineage>
</organism>
<dbReference type="InterPro" id="IPR002401">
    <property type="entry name" value="Cyt_P450_E_grp-I"/>
</dbReference>
<reference evidence="11" key="2">
    <citation type="submission" date="2015-01" db="EMBL/GenBank/DDBJ databases">
        <title>Evolutionary Origins and Diversification of the Mycorrhizal Mutualists.</title>
        <authorList>
            <consortium name="DOE Joint Genome Institute"/>
            <consortium name="Mycorrhizal Genomics Consortium"/>
            <person name="Kohler A."/>
            <person name="Kuo A."/>
            <person name="Nagy L.G."/>
            <person name="Floudas D."/>
            <person name="Copeland A."/>
            <person name="Barry K.W."/>
            <person name="Cichocki N."/>
            <person name="Veneault-Fourrey C."/>
            <person name="LaButti K."/>
            <person name="Lindquist E.A."/>
            <person name="Lipzen A."/>
            <person name="Lundell T."/>
            <person name="Morin E."/>
            <person name="Murat C."/>
            <person name="Riley R."/>
            <person name="Ohm R."/>
            <person name="Sun H."/>
            <person name="Tunlid A."/>
            <person name="Henrissat B."/>
            <person name="Grigoriev I.V."/>
            <person name="Hibbett D.S."/>
            <person name="Martin F."/>
        </authorList>
    </citation>
    <scope>NUCLEOTIDE SEQUENCE [LARGE SCALE GENOMIC DNA]</scope>
    <source>
        <strain evidence="11">MUT 4182</strain>
    </source>
</reference>
<dbReference type="STRING" id="1051891.A0A0C3LL37"/>
<evidence type="ECO:0000256" key="6">
    <source>
        <dbReference type="ARBA" id="ARBA00023002"/>
    </source>
</evidence>
<dbReference type="Gene3D" id="1.10.630.10">
    <property type="entry name" value="Cytochrome P450"/>
    <property type="match status" value="1"/>
</dbReference>
<comment type="similarity">
    <text evidence="3">Belongs to the cytochrome P450 family.</text>
</comment>
<protein>
    <recommendedName>
        <fullName evidence="12">Cytochrome P450</fullName>
    </recommendedName>
</protein>
<accession>A0A0C3LL37</accession>
<evidence type="ECO:0008006" key="12">
    <source>
        <dbReference type="Google" id="ProtNLM"/>
    </source>
</evidence>
<dbReference type="HOGENOM" id="CLU_001570_5_11_1"/>
<dbReference type="GO" id="GO:0005506">
    <property type="term" value="F:iron ion binding"/>
    <property type="evidence" value="ECO:0007669"/>
    <property type="project" value="InterPro"/>
</dbReference>
<evidence type="ECO:0000256" key="7">
    <source>
        <dbReference type="ARBA" id="ARBA00023004"/>
    </source>
</evidence>
<dbReference type="PANTHER" id="PTHR24305">
    <property type="entry name" value="CYTOCHROME P450"/>
    <property type="match status" value="1"/>
</dbReference>
<dbReference type="InterPro" id="IPR036396">
    <property type="entry name" value="Cyt_P450_sf"/>
</dbReference>
<reference evidence="10 11" key="1">
    <citation type="submission" date="2014-04" db="EMBL/GenBank/DDBJ databases">
        <authorList>
            <consortium name="DOE Joint Genome Institute"/>
            <person name="Kuo A."/>
            <person name="Girlanda M."/>
            <person name="Perotto S."/>
            <person name="Kohler A."/>
            <person name="Nagy L.G."/>
            <person name="Floudas D."/>
            <person name="Copeland A."/>
            <person name="Barry K.W."/>
            <person name="Cichocki N."/>
            <person name="Veneault-Fourrey C."/>
            <person name="LaButti K."/>
            <person name="Lindquist E.A."/>
            <person name="Lipzen A."/>
            <person name="Lundell T."/>
            <person name="Morin E."/>
            <person name="Murat C."/>
            <person name="Sun H."/>
            <person name="Tunlid A."/>
            <person name="Henrissat B."/>
            <person name="Grigoriev I.V."/>
            <person name="Hibbett D.S."/>
            <person name="Martin F."/>
            <person name="Nordberg H.P."/>
            <person name="Cantor M.N."/>
            <person name="Hua S.X."/>
        </authorList>
    </citation>
    <scope>NUCLEOTIDE SEQUENCE [LARGE SCALE GENOMIC DNA]</scope>
    <source>
        <strain evidence="10 11">MUT 4182</strain>
    </source>
</reference>
<dbReference type="SUPFAM" id="SSF48264">
    <property type="entry name" value="Cytochrome P450"/>
    <property type="match status" value="1"/>
</dbReference>
<keyword evidence="8" id="KW-0503">Monooxygenase</keyword>
<sequence length="544" mass="60998">MPTASRVLNDAISLGAMVPNPWKVVATGIATYAGYRLLKRYIFYTYFSSLRVLPGPKTPGHYLLGHIKDVFDSSWGRRFDEWLDEFGSSFTYTGFLWQRGLITSDPRAVSYMINHAYDFPKPWAVREDFIGTFGMGILSSEGDVHKRQRKIMNPCFGPAQVRDLMSTFYEKALKLREIWTTNLEGETEGKVVDILPWLTRTTLDVIGAAGGELAQAYTALLEAPKGDALTLIWAVLQQRVQLLRNLPGQLNQNKSNSKATTDRIGRKLIEDKQRIALGDKGAAAGRDILSVLLRANMQEGLKDSEKLSDDEVLGQIATMLLAGHETTSSTITWLLYDLAKPEYVSVQEKLRAEVNAVSSDQPSMEELNNLQYLDAVTREVLRKNPVVTATVRTAAHDSALPVSKPIVGKDGIERNEIHVQKDSIIIIPIVSINRDKAIWGEDADKLKPERWLEKNNSYAAEYPTVFSGIMTFLGGPRACIGYRLAIMEIKVILFTLLRNFEFELSDPNLIIETIQGMIARPIVKREDGSTESMLPLLIKRFRSD</sequence>
<evidence type="ECO:0000313" key="10">
    <source>
        <dbReference type="EMBL" id="KIO22087.1"/>
    </source>
</evidence>
<dbReference type="GO" id="GO:0016705">
    <property type="term" value="F:oxidoreductase activity, acting on paired donors, with incorporation or reduction of molecular oxygen"/>
    <property type="evidence" value="ECO:0007669"/>
    <property type="project" value="InterPro"/>
</dbReference>
<comment type="cofactor">
    <cofactor evidence="1 9">
        <name>heme</name>
        <dbReference type="ChEBI" id="CHEBI:30413"/>
    </cofactor>
</comment>
<evidence type="ECO:0000256" key="1">
    <source>
        <dbReference type="ARBA" id="ARBA00001971"/>
    </source>
</evidence>
<keyword evidence="4 9" id="KW-0349">Heme</keyword>
<gene>
    <name evidence="10" type="ORF">M407DRAFT_28362</name>
</gene>
<evidence type="ECO:0000256" key="9">
    <source>
        <dbReference type="PIRSR" id="PIRSR602401-1"/>
    </source>
</evidence>
<dbReference type="InterPro" id="IPR001128">
    <property type="entry name" value="Cyt_P450"/>
</dbReference>
<dbReference type="EMBL" id="KN823119">
    <property type="protein sequence ID" value="KIO22087.1"/>
    <property type="molecule type" value="Genomic_DNA"/>
</dbReference>
<dbReference type="GO" id="GO:0020037">
    <property type="term" value="F:heme binding"/>
    <property type="evidence" value="ECO:0007669"/>
    <property type="project" value="InterPro"/>
</dbReference>
<evidence type="ECO:0000256" key="4">
    <source>
        <dbReference type="ARBA" id="ARBA00022617"/>
    </source>
</evidence>
<name>A0A0C3LL37_9AGAM</name>
<dbReference type="InterPro" id="IPR050121">
    <property type="entry name" value="Cytochrome_P450_monoxygenase"/>
</dbReference>
<feature type="binding site" description="axial binding residue" evidence="9">
    <location>
        <position position="479"/>
    </location>
    <ligand>
        <name>heme</name>
        <dbReference type="ChEBI" id="CHEBI:30413"/>
    </ligand>
    <ligandPart>
        <name>Fe</name>
        <dbReference type="ChEBI" id="CHEBI:18248"/>
    </ligandPart>
</feature>
<dbReference type="PANTHER" id="PTHR24305:SF166">
    <property type="entry name" value="CYTOCHROME P450 12A4, MITOCHONDRIAL-RELATED"/>
    <property type="match status" value="1"/>
</dbReference>
<evidence type="ECO:0000256" key="5">
    <source>
        <dbReference type="ARBA" id="ARBA00022723"/>
    </source>
</evidence>
<comment type="pathway">
    <text evidence="2">Secondary metabolite biosynthesis.</text>
</comment>
<keyword evidence="5 9" id="KW-0479">Metal-binding</keyword>
<keyword evidence="11" id="KW-1185">Reference proteome</keyword>
<keyword evidence="7 9" id="KW-0408">Iron</keyword>
<dbReference type="AlphaFoldDB" id="A0A0C3LL37"/>
<dbReference type="Pfam" id="PF00067">
    <property type="entry name" value="p450"/>
    <property type="match status" value="1"/>
</dbReference>
<evidence type="ECO:0000256" key="2">
    <source>
        <dbReference type="ARBA" id="ARBA00005179"/>
    </source>
</evidence>
<dbReference type="OrthoDB" id="1470350at2759"/>
<dbReference type="PRINTS" id="PR00463">
    <property type="entry name" value="EP450I"/>
</dbReference>
<keyword evidence="6" id="KW-0560">Oxidoreductase</keyword>
<evidence type="ECO:0000256" key="3">
    <source>
        <dbReference type="ARBA" id="ARBA00010617"/>
    </source>
</evidence>
<evidence type="ECO:0000313" key="11">
    <source>
        <dbReference type="Proteomes" id="UP000054248"/>
    </source>
</evidence>
<proteinExistence type="inferred from homology"/>
<evidence type="ECO:0000256" key="8">
    <source>
        <dbReference type="ARBA" id="ARBA00023033"/>
    </source>
</evidence>
<dbReference type="PRINTS" id="PR00385">
    <property type="entry name" value="P450"/>
</dbReference>